<name>A0AAU7Q8B2_9GAMM</name>
<dbReference type="AlphaFoldDB" id="A0AAU7Q8B2"/>
<dbReference type="EMBL" id="CP157947">
    <property type="protein sequence ID" value="XBS69399.1"/>
    <property type="molecule type" value="Genomic_DNA"/>
</dbReference>
<evidence type="ECO:0000256" key="1">
    <source>
        <dbReference type="SAM" id="MobiDB-lite"/>
    </source>
</evidence>
<feature type="compositionally biased region" description="Pro residues" evidence="1">
    <location>
        <begin position="247"/>
        <end position="257"/>
    </location>
</feature>
<protein>
    <submittedName>
        <fullName evidence="2">Uncharacterized protein</fullName>
    </submittedName>
</protein>
<gene>
    <name evidence="2" type="ORF">ABK905_23745</name>
</gene>
<sequence>MPATPVPFTEDVKRTLVHLVNTIIAYEADRFSLSLLHKAGIGIPFSLLSAAHSFYRVWRREENIGTVLIAGMPFFAQAILPHSENLRLLANFIKNHIEHQFGNDPLCFAAADGECAASPYLGLGILALMGEYYLRHHPVPTPTRAGLKLPVALARLFSHICRYWPLLCAASTTNGAAPADESGRMALSASEKREQREGRVLARLWASGSQRRQAGRERIAQSYYGIETPALTADTAGAMRKNSLPTPARPGEPPPRPVLHYPRSLRPWVAH</sequence>
<accession>A0AAU7Q8B2</accession>
<organism evidence="2">
    <name type="scientific">Acerihabitans sp. KWT182</name>
    <dbReference type="NCBI Taxonomy" id="3157919"/>
    <lineage>
        <taxon>Bacteria</taxon>
        <taxon>Pseudomonadati</taxon>
        <taxon>Pseudomonadota</taxon>
        <taxon>Gammaproteobacteria</taxon>
        <taxon>Enterobacterales</taxon>
        <taxon>Pectobacteriaceae</taxon>
        <taxon>Acerihabitans</taxon>
    </lineage>
</organism>
<evidence type="ECO:0000313" key="2">
    <source>
        <dbReference type="EMBL" id="XBS69399.1"/>
    </source>
</evidence>
<proteinExistence type="predicted"/>
<reference evidence="2" key="1">
    <citation type="submission" date="2024-06" db="EMBL/GenBank/DDBJ databases">
        <authorList>
            <person name="Coelho C."/>
            <person name="Bento M."/>
            <person name="Garcia E."/>
            <person name="Camelo A."/>
            <person name="Brandao I."/>
            <person name="Espirito Santo C."/>
            <person name="Trovao J."/>
            <person name="Verissimo A."/>
            <person name="Costa J."/>
            <person name="Tiago I."/>
        </authorList>
    </citation>
    <scope>NUCLEOTIDE SEQUENCE</scope>
    <source>
        <strain evidence="2">KWT182</strain>
    </source>
</reference>
<feature type="region of interest" description="Disordered" evidence="1">
    <location>
        <begin position="234"/>
        <end position="271"/>
    </location>
</feature>